<dbReference type="InterPro" id="IPR017096">
    <property type="entry name" value="BTB-kelch_protein"/>
</dbReference>
<dbReference type="PIRSF" id="PIRSF037037">
    <property type="entry name" value="Kelch-like_protein_gigaxonin"/>
    <property type="match status" value="1"/>
</dbReference>
<dbReference type="Gene3D" id="2.120.10.80">
    <property type="entry name" value="Kelch-type beta propeller"/>
    <property type="match status" value="1"/>
</dbReference>
<dbReference type="PANTHER" id="PTHR24412">
    <property type="entry name" value="KELCH PROTEIN"/>
    <property type="match status" value="1"/>
</dbReference>
<dbReference type="InterPro" id="IPR011333">
    <property type="entry name" value="SKP1/BTB/POZ_sf"/>
</dbReference>
<organism evidence="4">
    <name type="scientific">Tetraodon nigroviridis</name>
    <name type="common">Spotted green pufferfish</name>
    <name type="synonym">Chelonodon nigroviridis</name>
    <dbReference type="NCBI Taxonomy" id="99883"/>
    <lineage>
        <taxon>Eukaryota</taxon>
        <taxon>Metazoa</taxon>
        <taxon>Chordata</taxon>
        <taxon>Craniata</taxon>
        <taxon>Vertebrata</taxon>
        <taxon>Euteleostomi</taxon>
        <taxon>Actinopterygii</taxon>
        <taxon>Neopterygii</taxon>
        <taxon>Teleostei</taxon>
        <taxon>Neoteleostei</taxon>
        <taxon>Acanthomorphata</taxon>
        <taxon>Eupercaria</taxon>
        <taxon>Tetraodontiformes</taxon>
        <taxon>Tetradontoidea</taxon>
        <taxon>Tetraodontidae</taxon>
        <taxon>Tetraodon</taxon>
    </lineage>
</organism>
<feature type="domain" description="BTB" evidence="3">
    <location>
        <begin position="58"/>
        <end position="125"/>
    </location>
</feature>
<accession>Q4SQV1</accession>
<dbReference type="AlphaFoldDB" id="Q4SQV1"/>
<dbReference type="OrthoDB" id="45365at2759"/>
<dbReference type="InterPro" id="IPR000210">
    <property type="entry name" value="BTB/POZ_dom"/>
</dbReference>
<dbReference type="PRINTS" id="PR00501">
    <property type="entry name" value="KELCHREPEAT"/>
</dbReference>
<evidence type="ECO:0000256" key="1">
    <source>
        <dbReference type="ARBA" id="ARBA00022441"/>
    </source>
</evidence>
<dbReference type="GO" id="GO:0016567">
    <property type="term" value="P:protein ubiquitination"/>
    <property type="evidence" value="ECO:0007669"/>
    <property type="project" value="UniProtKB-UniPathway"/>
</dbReference>
<dbReference type="InterPro" id="IPR011705">
    <property type="entry name" value="BACK"/>
</dbReference>
<feature type="non-terminal residue" evidence="4">
    <location>
        <position position="678"/>
    </location>
</feature>
<dbReference type="FunFam" id="1.25.40.420:FF:000001">
    <property type="entry name" value="Kelch-like family member 12"/>
    <property type="match status" value="1"/>
</dbReference>
<dbReference type="InterPro" id="IPR006652">
    <property type="entry name" value="Kelch_1"/>
</dbReference>
<evidence type="ECO:0000313" key="4">
    <source>
        <dbReference type="EMBL" id="CAF96981.1"/>
    </source>
</evidence>
<keyword evidence="1" id="KW-0880">Kelch repeat</keyword>
<dbReference type="Pfam" id="PF01344">
    <property type="entry name" value="Kelch_1"/>
    <property type="match status" value="6"/>
</dbReference>
<dbReference type="EMBL" id="CAAE01014529">
    <property type="protein sequence ID" value="CAF96981.1"/>
    <property type="molecule type" value="Genomic_DNA"/>
</dbReference>
<evidence type="ECO:0000256" key="2">
    <source>
        <dbReference type="ARBA" id="ARBA00022737"/>
    </source>
</evidence>
<protein>
    <submittedName>
        <fullName evidence="4">(spotted green pufferfish) hypothetical protein</fullName>
    </submittedName>
</protein>
<feature type="non-terminal residue" evidence="4">
    <location>
        <position position="1"/>
    </location>
</feature>
<dbReference type="KEGG" id="tng:GSTEN00014210G001"/>
<dbReference type="SUPFAM" id="SSF54695">
    <property type="entry name" value="POZ domain"/>
    <property type="match status" value="1"/>
</dbReference>
<keyword evidence="2" id="KW-0677">Repeat</keyword>
<dbReference type="PANTHER" id="PTHR24412:SF179">
    <property type="entry name" value="KELCH-LIKE PROTEIN 3"/>
    <property type="match status" value="1"/>
</dbReference>
<dbReference type="Pfam" id="PF00651">
    <property type="entry name" value="BTB"/>
    <property type="match status" value="1"/>
</dbReference>
<dbReference type="SUPFAM" id="SSF117281">
    <property type="entry name" value="Kelch motif"/>
    <property type="match status" value="2"/>
</dbReference>
<dbReference type="InterPro" id="IPR015915">
    <property type="entry name" value="Kelch-typ_b-propeller"/>
</dbReference>
<dbReference type="Gene3D" id="1.25.40.420">
    <property type="match status" value="1"/>
</dbReference>
<dbReference type="SMART" id="SM00225">
    <property type="entry name" value="BTB"/>
    <property type="match status" value="1"/>
</dbReference>
<comment type="caution">
    <text evidence="4">The sequence shown here is derived from an EMBL/GenBank/DDBJ whole genome shotgun (WGS) entry which is preliminary data.</text>
</comment>
<dbReference type="Gene3D" id="3.30.710.10">
    <property type="entry name" value="Potassium Channel Kv1.1, Chain A"/>
    <property type="match status" value="1"/>
</dbReference>
<gene>
    <name evidence="4" type="ORF">GSTENG00014210001</name>
</gene>
<reference evidence="4" key="2">
    <citation type="submission" date="2004-02" db="EMBL/GenBank/DDBJ databases">
        <authorList>
            <consortium name="Genoscope"/>
            <consortium name="Whitehead Institute Centre for Genome Research"/>
        </authorList>
    </citation>
    <scope>NUCLEOTIDE SEQUENCE</scope>
</reference>
<dbReference type="SMART" id="SM00875">
    <property type="entry name" value="BACK"/>
    <property type="match status" value="1"/>
</dbReference>
<dbReference type="UniPathway" id="UPA00143"/>
<dbReference type="SMART" id="SM00612">
    <property type="entry name" value="Kelch"/>
    <property type="match status" value="6"/>
</dbReference>
<reference evidence="4" key="1">
    <citation type="journal article" date="2004" name="Nature">
        <title>Genome duplication in the teleost fish Tetraodon nigroviridis reveals the early vertebrate proto-karyotype.</title>
        <authorList>
            <person name="Jaillon O."/>
            <person name="Aury J.-M."/>
            <person name="Brunet F."/>
            <person name="Petit J.-L."/>
            <person name="Stange-Thomann N."/>
            <person name="Mauceli E."/>
            <person name="Bouneau L."/>
            <person name="Fischer C."/>
            <person name="Ozouf-Costaz C."/>
            <person name="Bernot A."/>
            <person name="Nicaud S."/>
            <person name="Jaffe D."/>
            <person name="Fisher S."/>
            <person name="Lutfalla G."/>
            <person name="Dossat C."/>
            <person name="Segurens B."/>
            <person name="Dasilva C."/>
            <person name="Salanoubat M."/>
            <person name="Levy M."/>
            <person name="Boudet N."/>
            <person name="Castellano S."/>
            <person name="Anthouard V."/>
            <person name="Jubin C."/>
            <person name="Castelli V."/>
            <person name="Katinka M."/>
            <person name="Vacherie B."/>
            <person name="Biemont C."/>
            <person name="Skalli Z."/>
            <person name="Cattolico L."/>
            <person name="Poulain J."/>
            <person name="De Berardinis V."/>
            <person name="Cruaud C."/>
            <person name="Duprat S."/>
            <person name="Brottier P."/>
            <person name="Coutanceau J.-P."/>
            <person name="Gouzy J."/>
            <person name="Parra G."/>
            <person name="Lardier G."/>
            <person name="Chapple C."/>
            <person name="McKernan K.J."/>
            <person name="McEwan P."/>
            <person name="Bosak S."/>
            <person name="Kellis M."/>
            <person name="Volff J.-N."/>
            <person name="Guigo R."/>
            <person name="Zody M.C."/>
            <person name="Mesirov J."/>
            <person name="Lindblad-Toh K."/>
            <person name="Birren B."/>
            <person name="Nusbaum C."/>
            <person name="Kahn D."/>
            <person name="Robinson-Rechavi M."/>
            <person name="Laudet V."/>
            <person name="Schachter V."/>
            <person name="Quetier F."/>
            <person name="Saurin W."/>
            <person name="Scarpelli C."/>
            <person name="Wincker P."/>
            <person name="Lander E.S."/>
            <person name="Weissenbach J."/>
            <person name="Roest Crollius H."/>
        </authorList>
    </citation>
    <scope>NUCLEOTIDE SEQUENCE [LARGE SCALE GENOMIC DNA]</scope>
</reference>
<name>Q4SQV1_TETNG</name>
<dbReference type="PROSITE" id="PS50097">
    <property type="entry name" value="BTB"/>
    <property type="match status" value="1"/>
</dbReference>
<proteinExistence type="predicted"/>
<dbReference type="Pfam" id="PF07707">
    <property type="entry name" value="BACK"/>
    <property type="match status" value="1"/>
</dbReference>
<sequence length="678" mass="73846">AEEDTANGRMPTFNHTHMRKAFQLMNDLRRWLLSRTALLETQTNSAVVLSHLSKQILCDVQLVAGSVEVAAHRVVLASCSPYFCAMFTGNMSESKAGRVEIREVDGQTLRTLVDYIYTAEIEVTEDNVQLRGHSRAEELPSVLPPIGSSRGALTAFPAPWLQVLLPAASLLQLADVRQVCCEFLQSQLHPSNCLGIRAFADLHTCPQLLRQAQAFAEQHFTEVVQGEEFLALSLQHVCSLLASDQLTVSTEEKVFEAVVAWIKQDRAARLEHMPQLMEHVRLPLLSRDYLVQIVEEEALIKNNNTCKDFLIEALKYHLLPADQRHLIKTDRTRPRTPISIPKVMIVVGGQAPKAIRSVECYDFQEDRWYQLADLPSRRCRAGGPGLRPLRSPPGPYTGTASSDAPAHLCVCVCVCPGVVSVGGRVYAVGGFNSSLRERTVDMYDGGRDQWSSVASMQERRSTLGAAVLADLLYAVGGFNGSIGLSTVEAYNYKSNEWVYVASMNTRRSSVGVGVVDGKLYAVGGYDGASRQCLSSVEVYDPVANQWCYVADMSTRRSGAGVGVLGGQLYAAGGHDGPLVRKSVEVYDAPSDTWRPVCDMNMCRRNAGESDAAGSGPGVRAAHSRAPPAGVCAVHGLLYVIGGDDGSCNLSSVEFYNPAADKWSLVPTNMSNGRTYAGE</sequence>
<evidence type="ECO:0000259" key="3">
    <source>
        <dbReference type="PROSITE" id="PS50097"/>
    </source>
</evidence>